<dbReference type="InterPro" id="IPR014756">
    <property type="entry name" value="Ig_E-set"/>
</dbReference>
<protein>
    <submittedName>
        <fullName evidence="5">Arrestin domain-containing protein 17 isoform X1</fullName>
    </submittedName>
</protein>
<dbReference type="KEGG" id="nlo:107226884"/>
<evidence type="ECO:0000313" key="4">
    <source>
        <dbReference type="Proteomes" id="UP000829291"/>
    </source>
</evidence>
<dbReference type="InParanoid" id="A0A6J0CAT4"/>
<dbReference type="GO" id="GO:0005737">
    <property type="term" value="C:cytoplasm"/>
    <property type="evidence" value="ECO:0007669"/>
    <property type="project" value="TreeGrafter"/>
</dbReference>
<dbReference type="SMART" id="SM01017">
    <property type="entry name" value="Arrestin_C"/>
    <property type="match status" value="1"/>
</dbReference>
<accession>A0A6J0CAT4</accession>
<dbReference type="InterPro" id="IPR011021">
    <property type="entry name" value="Arrestin-like_N"/>
</dbReference>
<dbReference type="RefSeq" id="XP_015523339.1">
    <property type="nucleotide sequence ID" value="XM_015667853.2"/>
</dbReference>
<name>A0A6J0CAT4_NEOLC</name>
<dbReference type="InterPro" id="IPR050357">
    <property type="entry name" value="Arrestin_domain-protein"/>
</dbReference>
<evidence type="ECO:0000313" key="5">
    <source>
        <dbReference type="RefSeq" id="XP_015523339.1"/>
    </source>
</evidence>
<reference evidence="5" key="1">
    <citation type="submission" date="2025-08" db="UniProtKB">
        <authorList>
            <consortium name="RefSeq"/>
        </authorList>
    </citation>
    <scope>IDENTIFICATION</scope>
    <source>
        <tissue evidence="5">Thorax and Abdomen</tissue>
    </source>
</reference>
<dbReference type="FunCoup" id="A0A6J0CAT4">
    <property type="interactions" value="590"/>
</dbReference>
<dbReference type="Pfam" id="PF00339">
    <property type="entry name" value="Arrestin_N"/>
    <property type="match status" value="1"/>
</dbReference>
<dbReference type="GO" id="GO:0015031">
    <property type="term" value="P:protein transport"/>
    <property type="evidence" value="ECO:0007669"/>
    <property type="project" value="TreeGrafter"/>
</dbReference>
<dbReference type="InterPro" id="IPR011022">
    <property type="entry name" value="Arrestin_C-like"/>
</dbReference>
<dbReference type="Proteomes" id="UP000829291">
    <property type="component" value="Chromosome 6"/>
</dbReference>
<gene>
    <name evidence="5" type="primary">LOC107226884</name>
</gene>
<dbReference type="AlphaFoldDB" id="A0A6J0CAT4"/>
<dbReference type="OrthoDB" id="2333384at2759"/>
<proteinExistence type="inferred from homology"/>
<sequence>MVLRDFQILFDNPWNTFYGGQTVTGRVLVVIDSTKKIRGINIRIKGEANTAWTERKSELNNDGKYNDENQMVTGHEQYFNIQYYLLGGASGVEIQLPPGEHTYPFSCVLPPNLPSSFESDLGHVRYTVKATLDRPWKFDQEVKTAFTVISPLDLNQERGAAEPVNEELTKTFCCLCCGSAPLNVNVILPVRGYVPGQVIPIRVNVENLSNVTVDTVKFVLRKVVTFTASLPSHATKKVKIVVSEIGKGPVEAGATVHWEERLTVPPLPPSNLANCGIIKLEYCIKIEACVSGWYHRNLKKNIPVYVGTVPLTSYQPPIALPPGTGLKPDDYPTKLADPTYGGYPSGYPAFNPSATAPAATALGFVAPDQSGNTMPLAPPPLPPAMDMYPNLPPPSYAESRYGARSIRERGESEHVLGARNQFAPRYPVYNFAQE</sequence>
<dbReference type="SUPFAM" id="SSF81296">
    <property type="entry name" value="E set domains"/>
    <property type="match status" value="2"/>
</dbReference>
<feature type="domain" description="Arrestin C-terminal-like" evidence="3">
    <location>
        <begin position="178"/>
        <end position="311"/>
    </location>
</feature>
<dbReference type="InterPro" id="IPR014752">
    <property type="entry name" value="Arrestin-like_C"/>
</dbReference>
<dbReference type="Pfam" id="PF02752">
    <property type="entry name" value="Arrestin_C"/>
    <property type="match status" value="1"/>
</dbReference>
<dbReference type="PANTHER" id="PTHR11188:SF176">
    <property type="entry name" value="ARRESTIN DOMAIN-CONTAINING PROTEIN 1"/>
    <property type="match status" value="1"/>
</dbReference>
<evidence type="ECO:0000259" key="3">
    <source>
        <dbReference type="SMART" id="SM01017"/>
    </source>
</evidence>
<organism evidence="5">
    <name type="scientific">Neodiprion lecontei</name>
    <name type="common">Redheaded pine sawfly</name>
    <dbReference type="NCBI Taxonomy" id="441921"/>
    <lineage>
        <taxon>Eukaryota</taxon>
        <taxon>Metazoa</taxon>
        <taxon>Ecdysozoa</taxon>
        <taxon>Arthropoda</taxon>
        <taxon>Hexapoda</taxon>
        <taxon>Insecta</taxon>
        <taxon>Pterygota</taxon>
        <taxon>Neoptera</taxon>
        <taxon>Endopterygota</taxon>
        <taxon>Hymenoptera</taxon>
        <taxon>Tenthredinoidea</taxon>
        <taxon>Diprionidae</taxon>
        <taxon>Diprioninae</taxon>
        <taxon>Neodiprion</taxon>
    </lineage>
</organism>
<dbReference type="PANTHER" id="PTHR11188">
    <property type="entry name" value="ARRESTIN DOMAIN CONTAINING PROTEIN"/>
    <property type="match status" value="1"/>
</dbReference>
<evidence type="ECO:0000256" key="2">
    <source>
        <dbReference type="ARBA" id="ARBA00022606"/>
    </source>
</evidence>
<comment type="similarity">
    <text evidence="1">Belongs to the arrestin family.</text>
</comment>
<dbReference type="GeneID" id="107226884"/>
<keyword evidence="4" id="KW-1185">Reference proteome</keyword>
<evidence type="ECO:0000256" key="1">
    <source>
        <dbReference type="ARBA" id="ARBA00005298"/>
    </source>
</evidence>
<keyword evidence="2" id="KW-0716">Sensory transduction</keyword>
<dbReference type="Gene3D" id="2.60.40.640">
    <property type="match status" value="2"/>
</dbReference>